<accession>A0A7H0FY32</accession>
<dbReference type="SUPFAM" id="SSF55729">
    <property type="entry name" value="Acyl-CoA N-acyltransferases (Nat)"/>
    <property type="match status" value="1"/>
</dbReference>
<name>A0A7H0FY32_9GAMM</name>
<dbReference type="PANTHER" id="PTHR43792">
    <property type="entry name" value="GNAT FAMILY, PUTATIVE (AFU_ORTHOLOGUE AFUA_3G00765)-RELATED-RELATED"/>
    <property type="match status" value="1"/>
</dbReference>
<dbReference type="Proteomes" id="UP000516018">
    <property type="component" value="Chromosome"/>
</dbReference>
<dbReference type="GO" id="GO:0016747">
    <property type="term" value="F:acyltransferase activity, transferring groups other than amino-acyl groups"/>
    <property type="evidence" value="ECO:0007669"/>
    <property type="project" value="InterPro"/>
</dbReference>
<dbReference type="InterPro" id="IPR000182">
    <property type="entry name" value="GNAT_dom"/>
</dbReference>
<gene>
    <name evidence="3" type="ORF">H8B22_01455</name>
</gene>
<evidence type="ECO:0000313" key="4">
    <source>
        <dbReference type="Proteomes" id="UP000516018"/>
    </source>
</evidence>
<dbReference type="EMBL" id="CP060820">
    <property type="protein sequence ID" value="QNP40948.1"/>
    <property type="molecule type" value="Genomic_DNA"/>
</dbReference>
<dbReference type="AlphaFoldDB" id="A0A7H0FY32"/>
<feature type="domain" description="N-acetyltransferase" evidence="2">
    <location>
        <begin position="36"/>
        <end position="188"/>
    </location>
</feature>
<feature type="region of interest" description="Disordered" evidence="1">
    <location>
        <begin position="1"/>
        <end position="21"/>
    </location>
</feature>
<dbReference type="InterPro" id="IPR051531">
    <property type="entry name" value="N-acetyltransferase"/>
</dbReference>
<dbReference type="InterPro" id="IPR016181">
    <property type="entry name" value="Acyl_CoA_acyltransferase"/>
</dbReference>
<evidence type="ECO:0000313" key="3">
    <source>
        <dbReference type="EMBL" id="QNP40948.1"/>
    </source>
</evidence>
<reference evidence="3 4" key="1">
    <citation type="submission" date="2020-08" db="EMBL/GenBank/DDBJ databases">
        <title>Lysobacter sp. II4 sp. nov., isolated from soil.</title>
        <authorList>
            <person name="Woo C.Y."/>
            <person name="Kim J."/>
        </authorList>
    </citation>
    <scope>NUCLEOTIDE SEQUENCE [LARGE SCALE GENOMIC DNA]</scope>
    <source>
        <strain evidence="3 4">II4</strain>
    </source>
</reference>
<proteinExistence type="predicted"/>
<dbReference type="PANTHER" id="PTHR43792:SF1">
    <property type="entry name" value="N-ACETYLTRANSFERASE DOMAIN-CONTAINING PROTEIN"/>
    <property type="match status" value="1"/>
</dbReference>
<evidence type="ECO:0000256" key="1">
    <source>
        <dbReference type="SAM" id="MobiDB-lite"/>
    </source>
</evidence>
<dbReference type="Gene3D" id="3.40.630.30">
    <property type="match status" value="1"/>
</dbReference>
<sequence>MLFPWPSAGAGGHASATSSEDPLLAAPDVQLETPRLILRVPRIGDFERYAEMLADESSLHIGGPLLRHEAWRRFLQMPGAWMLQGFAMFSVVEKASGRWMGQAGPWQPDGWPGTEVGYSFHPDARGKGYATEACAAAMDWAFDVLGWSEVIHSIAPANTASQAVARRLGSRNRGPGALPPPLDNHPIDIWGQTREEWLARRQEAVA</sequence>
<protein>
    <submittedName>
        <fullName evidence="3">GNAT family N-acetyltransferase</fullName>
    </submittedName>
</protein>
<keyword evidence="4" id="KW-1185">Reference proteome</keyword>
<keyword evidence="3" id="KW-0808">Transferase</keyword>
<organism evidence="3 4">
    <name type="scientific">Agrilutibacter terrestris</name>
    <dbReference type="NCBI Taxonomy" id="2865112"/>
    <lineage>
        <taxon>Bacteria</taxon>
        <taxon>Pseudomonadati</taxon>
        <taxon>Pseudomonadota</taxon>
        <taxon>Gammaproteobacteria</taxon>
        <taxon>Lysobacterales</taxon>
        <taxon>Lysobacteraceae</taxon>
        <taxon>Agrilutibacter</taxon>
    </lineage>
</organism>
<dbReference type="Pfam" id="PF13302">
    <property type="entry name" value="Acetyltransf_3"/>
    <property type="match status" value="1"/>
</dbReference>
<dbReference type="KEGG" id="lsx:H8B22_01455"/>
<evidence type="ECO:0000259" key="2">
    <source>
        <dbReference type="PROSITE" id="PS51186"/>
    </source>
</evidence>
<dbReference type="PROSITE" id="PS51186">
    <property type="entry name" value="GNAT"/>
    <property type="match status" value="1"/>
</dbReference>